<sequence>MSRKSIPVSEQTRDRLLAYSNRNLLQDQSYDEAVNELLDWLEFPTTDEIYQNYSVIWDVVPRMCDETAEQEDFEPLVRIEPVSDHDD</sequence>
<dbReference type="Proteomes" id="UP000252985">
    <property type="component" value="Plasmid pCBA1112-01"/>
</dbReference>
<evidence type="ECO:0000313" key="1">
    <source>
        <dbReference type="EMBL" id="AXG08493.1"/>
    </source>
</evidence>
<evidence type="ECO:0000313" key="2">
    <source>
        <dbReference type="Proteomes" id="UP000252985"/>
    </source>
</evidence>
<geneLocation type="plasmid" evidence="2">
    <name>pcba1112-01</name>
</geneLocation>
<keyword evidence="1" id="KW-0614">Plasmid</keyword>
<proteinExistence type="predicted"/>
<gene>
    <name evidence="1" type="ORF">DU484_00775</name>
</gene>
<name>A0A345E8H1_9EURY</name>
<dbReference type="AlphaFoldDB" id="A0A345E8H1"/>
<dbReference type="GeneID" id="37285467"/>
<dbReference type="KEGG" id="haq:DU484_00775"/>
<dbReference type="EMBL" id="CP031147">
    <property type="protein sequence ID" value="AXG08493.1"/>
    <property type="molecule type" value="Genomic_DNA"/>
</dbReference>
<accession>A0A345E8H1</accession>
<organism evidence="1 2">
    <name type="scientific">Haloplanus rubicundus</name>
    <dbReference type="NCBI Taxonomy" id="1547898"/>
    <lineage>
        <taxon>Archaea</taxon>
        <taxon>Methanobacteriati</taxon>
        <taxon>Methanobacteriota</taxon>
        <taxon>Stenosarchaea group</taxon>
        <taxon>Halobacteria</taxon>
        <taxon>Halobacteriales</taxon>
        <taxon>Haloferacaceae</taxon>
        <taxon>Haloplanus</taxon>
    </lineage>
</organism>
<dbReference type="RefSeq" id="WP_114604817.1">
    <property type="nucleotide sequence ID" value="NZ_CP031147.1"/>
</dbReference>
<reference evidence="1 2" key="1">
    <citation type="submission" date="2018-07" db="EMBL/GenBank/DDBJ databases">
        <title>Genome sequences of Haloplanus sp. CBA1112.</title>
        <authorList>
            <person name="Kim Y.B."/>
            <person name="Roh S.W."/>
        </authorList>
    </citation>
    <scope>NUCLEOTIDE SEQUENCE [LARGE SCALE GENOMIC DNA]</scope>
    <source>
        <strain evidence="1 2">CBA1112</strain>
        <plasmid evidence="2">pcba1112-01</plasmid>
    </source>
</reference>
<protein>
    <submittedName>
        <fullName evidence="1">Uncharacterized protein</fullName>
    </submittedName>
</protein>